<organism evidence="3 4">
    <name type="scientific">Trypanosoma theileri</name>
    <dbReference type="NCBI Taxonomy" id="67003"/>
    <lineage>
        <taxon>Eukaryota</taxon>
        <taxon>Discoba</taxon>
        <taxon>Euglenozoa</taxon>
        <taxon>Kinetoplastea</taxon>
        <taxon>Metakinetoplastina</taxon>
        <taxon>Trypanosomatida</taxon>
        <taxon>Trypanosomatidae</taxon>
        <taxon>Trypanosoma</taxon>
    </lineage>
</organism>
<feature type="compositionally biased region" description="Basic and acidic residues" evidence="1">
    <location>
        <begin position="137"/>
        <end position="162"/>
    </location>
</feature>
<dbReference type="GeneID" id="39990950"/>
<keyword evidence="4" id="KW-1185">Reference proteome</keyword>
<feature type="non-terminal residue" evidence="3">
    <location>
        <position position="285"/>
    </location>
</feature>
<proteinExistence type="predicted"/>
<reference evidence="3 4" key="1">
    <citation type="submission" date="2017-03" db="EMBL/GenBank/DDBJ databases">
        <title>An alternative strategy for trypanosome survival in the mammalian bloodstream revealed through genome and transcriptome analysis of the ubiquitous bovine parasite Trypanosoma (Megatrypanum) theileri.</title>
        <authorList>
            <person name="Kelly S."/>
            <person name="Ivens A."/>
            <person name="Mott A."/>
            <person name="O'Neill E."/>
            <person name="Emms D."/>
            <person name="Macleod O."/>
            <person name="Voorheis P."/>
            <person name="Matthews J."/>
            <person name="Matthews K."/>
            <person name="Carrington M."/>
        </authorList>
    </citation>
    <scope>NUCLEOTIDE SEQUENCE [LARGE SCALE GENOMIC DNA]</scope>
    <source>
        <strain evidence="3">Edinburgh</strain>
    </source>
</reference>
<dbReference type="Proteomes" id="UP000192257">
    <property type="component" value="Unassembled WGS sequence"/>
</dbReference>
<dbReference type="VEuPathDB" id="TriTrypDB:TM35_000681230"/>
<evidence type="ECO:0000313" key="3">
    <source>
        <dbReference type="EMBL" id="ORC83491.1"/>
    </source>
</evidence>
<feature type="chain" id="PRO_5012823413" description="Mucin-associated surface protein (MASP)" evidence="2">
    <location>
        <begin position="19"/>
        <end position="285"/>
    </location>
</feature>
<feature type="region of interest" description="Disordered" evidence="1">
    <location>
        <begin position="34"/>
        <end position="285"/>
    </location>
</feature>
<dbReference type="EMBL" id="NBCO01000068">
    <property type="protein sequence ID" value="ORC83491.1"/>
    <property type="molecule type" value="Genomic_DNA"/>
</dbReference>
<feature type="signal peptide" evidence="2">
    <location>
        <begin position="1"/>
        <end position="18"/>
    </location>
</feature>
<sequence length="285" mass="30006">MLLRFVFCLLTLLVSVACDCVTATGDGGTALALPTSSKSESGKCPPESPGGPQCTPKGIETEDTSKKCEDDTEEGKCTDRDKTIKDSEVLGRDNAKSRSPALEANGDGLNNEVSLNGPSKVVVENERVTNLGDVDLENQKHDESERGKPPLTPEDRTHRETTQSEAHVQTQAQQSAQQGIPGSPLTQEISTVVSNPRITGEQGTERNGNALNTESSPQTNPHQQENNEMQSSGTAGADNAGIPASTSPAETENTNASDSANAWSVSTPAESESTNTQANNTETPT</sequence>
<evidence type="ECO:0000256" key="1">
    <source>
        <dbReference type="SAM" id="MobiDB-lite"/>
    </source>
</evidence>
<comment type="caution">
    <text evidence="3">The sequence shown here is derived from an EMBL/GenBank/DDBJ whole genome shotgun (WGS) entry which is preliminary data.</text>
</comment>
<dbReference type="AlphaFoldDB" id="A0A1X0NFX0"/>
<gene>
    <name evidence="3" type="ORF">TM35_000681230</name>
</gene>
<dbReference type="RefSeq" id="XP_028877557.1">
    <property type="nucleotide sequence ID" value="XM_029031170.1"/>
</dbReference>
<name>A0A1X0NFX0_9TRYP</name>
<evidence type="ECO:0000256" key="2">
    <source>
        <dbReference type="SAM" id="SignalP"/>
    </source>
</evidence>
<dbReference type="PROSITE" id="PS51257">
    <property type="entry name" value="PROKAR_LIPOPROTEIN"/>
    <property type="match status" value="1"/>
</dbReference>
<keyword evidence="2" id="KW-0732">Signal</keyword>
<protein>
    <recommendedName>
        <fullName evidence="5">Mucin-associated surface protein (MASP)</fullName>
    </recommendedName>
</protein>
<evidence type="ECO:0008006" key="5">
    <source>
        <dbReference type="Google" id="ProtNLM"/>
    </source>
</evidence>
<evidence type="ECO:0000313" key="4">
    <source>
        <dbReference type="Proteomes" id="UP000192257"/>
    </source>
</evidence>
<accession>A0A1X0NFX0</accession>
<feature type="compositionally biased region" description="Polar residues" evidence="1">
    <location>
        <begin position="184"/>
        <end position="234"/>
    </location>
</feature>
<feature type="compositionally biased region" description="Low complexity" evidence="1">
    <location>
        <begin position="169"/>
        <end position="178"/>
    </location>
</feature>
<feature type="compositionally biased region" description="Polar residues" evidence="1">
    <location>
        <begin position="244"/>
        <end position="285"/>
    </location>
</feature>
<feature type="compositionally biased region" description="Basic and acidic residues" evidence="1">
    <location>
        <begin position="59"/>
        <end position="96"/>
    </location>
</feature>